<dbReference type="InterPro" id="IPR032465">
    <property type="entry name" value="ACMSD"/>
</dbReference>
<reference evidence="3" key="1">
    <citation type="submission" date="2021-01" db="EMBL/GenBank/DDBJ databases">
        <title>Genome public.</title>
        <authorList>
            <person name="Liu C."/>
            <person name="Sun Q."/>
        </authorList>
    </citation>
    <scope>NUCLEOTIDE SEQUENCE</scope>
    <source>
        <strain evidence="3">M6</strain>
    </source>
</reference>
<dbReference type="GO" id="GO:0016831">
    <property type="term" value="F:carboxy-lyase activity"/>
    <property type="evidence" value="ECO:0007669"/>
    <property type="project" value="InterPro"/>
</dbReference>
<keyword evidence="1" id="KW-0456">Lyase</keyword>
<sequence>MIDFHTHVFPDRIAKRTLTALQDPPYVVPYTDGTISGILDSMQKAGIDKSVILPVNTRPGQFDTITKFAKHINDTYDNLISFGGIHPDDEDIEGKLRYLKDNGFQGIKLHPDYTETFIDDERYIRIIAEARRLGLLVMTHSGKDPEYEIIHCPPKKGALVLDRIEALVPDGKPNMIFAHLGGNYQLDDVEQYLVGRDCYIDISCSFRDLWHHSTATDEDIVRVIRNHGSDKMLFATDSPWNDQKATVERFKTLDGLSDTEKEMILGKNAERLLSSH</sequence>
<proteinExistence type="predicted"/>
<dbReference type="PANTHER" id="PTHR21240:SF28">
    <property type="entry name" value="ISO-OROTATE DECARBOXYLASE (EUROFUNG)"/>
    <property type="match status" value="1"/>
</dbReference>
<evidence type="ECO:0000259" key="2">
    <source>
        <dbReference type="Pfam" id="PF04909"/>
    </source>
</evidence>
<name>A0A934TZJ9_9FIRM</name>
<feature type="domain" description="Amidohydrolase-related" evidence="2">
    <location>
        <begin position="2"/>
        <end position="273"/>
    </location>
</feature>
<accession>A0A934TZJ9</accession>
<dbReference type="Gene3D" id="3.20.20.140">
    <property type="entry name" value="Metal-dependent hydrolases"/>
    <property type="match status" value="1"/>
</dbReference>
<evidence type="ECO:0000313" key="3">
    <source>
        <dbReference type="EMBL" id="MBK6087748.1"/>
    </source>
</evidence>
<dbReference type="SUPFAM" id="SSF51556">
    <property type="entry name" value="Metallo-dependent hydrolases"/>
    <property type="match status" value="1"/>
</dbReference>
<protein>
    <submittedName>
        <fullName evidence="3">Amidohydrolase</fullName>
    </submittedName>
</protein>
<organism evidence="3 4">
    <name type="scientific">Ruminococcus difficilis</name>
    <dbReference type="NCBI Taxonomy" id="2763069"/>
    <lineage>
        <taxon>Bacteria</taxon>
        <taxon>Bacillati</taxon>
        <taxon>Bacillota</taxon>
        <taxon>Clostridia</taxon>
        <taxon>Eubacteriales</taxon>
        <taxon>Oscillospiraceae</taxon>
        <taxon>Ruminococcus</taxon>
    </lineage>
</organism>
<dbReference type="Proteomes" id="UP000633365">
    <property type="component" value="Unassembled WGS sequence"/>
</dbReference>
<evidence type="ECO:0000313" key="4">
    <source>
        <dbReference type="Proteomes" id="UP000633365"/>
    </source>
</evidence>
<keyword evidence="4" id="KW-1185">Reference proteome</keyword>
<gene>
    <name evidence="3" type="ORF">JKK62_03610</name>
</gene>
<dbReference type="EMBL" id="JAEQMG010000041">
    <property type="protein sequence ID" value="MBK6087748.1"/>
    <property type="molecule type" value="Genomic_DNA"/>
</dbReference>
<evidence type="ECO:0000256" key="1">
    <source>
        <dbReference type="ARBA" id="ARBA00023239"/>
    </source>
</evidence>
<dbReference type="GO" id="GO:0016787">
    <property type="term" value="F:hydrolase activity"/>
    <property type="evidence" value="ECO:0007669"/>
    <property type="project" value="InterPro"/>
</dbReference>
<comment type="caution">
    <text evidence="3">The sequence shown here is derived from an EMBL/GenBank/DDBJ whole genome shotgun (WGS) entry which is preliminary data.</text>
</comment>
<dbReference type="PANTHER" id="PTHR21240">
    <property type="entry name" value="2-AMINO-3-CARBOXYLMUCONATE-6-SEMIALDEHYDE DECARBOXYLASE"/>
    <property type="match status" value="1"/>
</dbReference>
<dbReference type="InterPro" id="IPR006680">
    <property type="entry name" value="Amidohydro-rel"/>
</dbReference>
<dbReference type="CDD" id="cd01292">
    <property type="entry name" value="metallo-dependent_hydrolases"/>
    <property type="match status" value="1"/>
</dbReference>
<dbReference type="Pfam" id="PF04909">
    <property type="entry name" value="Amidohydro_2"/>
    <property type="match status" value="1"/>
</dbReference>
<dbReference type="GO" id="GO:0019748">
    <property type="term" value="P:secondary metabolic process"/>
    <property type="evidence" value="ECO:0007669"/>
    <property type="project" value="TreeGrafter"/>
</dbReference>
<dbReference type="GO" id="GO:0005737">
    <property type="term" value="C:cytoplasm"/>
    <property type="evidence" value="ECO:0007669"/>
    <property type="project" value="TreeGrafter"/>
</dbReference>
<dbReference type="AlphaFoldDB" id="A0A934TZJ9"/>
<dbReference type="InterPro" id="IPR032466">
    <property type="entry name" value="Metal_Hydrolase"/>
</dbReference>